<sequence length="59" mass="6695">MLDKNGVEIKDGCILMISGEGDYYMSEVFVLFKRGKFIRLEKAEDITEFICSEVVEVVG</sequence>
<dbReference type="EMBL" id="BARS01055750">
    <property type="protein sequence ID" value="GAG48633.1"/>
    <property type="molecule type" value="Genomic_DNA"/>
</dbReference>
<protein>
    <submittedName>
        <fullName evidence="1">Uncharacterized protein</fullName>
    </submittedName>
</protein>
<name>X0YJ76_9ZZZZ</name>
<reference evidence="1" key="1">
    <citation type="journal article" date="2014" name="Front. Microbiol.">
        <title>High frequency of phylogenetically diverse reductive dehalogenase-homologous genes in deep subseafloor sedimentary metagenomes.</title>
        <authorList>
            <person name="Kawai M."/>
            <person name="Futagami T."/>
            <person name="Toyoda A."/>
            <person name="Takaki Y."/>
            <person name="Nishi S."/>
            <person name="Hori S."/>
            <person name="Arai W."/>
            <person name="Tsubouchi T."/>
            <person name="Morono Y."/>
            <person name="Uchiyama I."/>
            <person name="Ito T."/>
            <person name="Fujiyama A."/>
            <person name="Inagaki F."/>
            <person name="Takami H."/>
        </authorList>
    </citation>
    <scope>NUCLEOTIDE SEQUENCE</scope>
    <source>
        <strain evidence="1">Expedition CK06-06</strain>
    </source>
</reference>
<organism evidence="1">
    <name type="scientific">marine sediment metagenome</name>
    <dbReference type="NCBI Taxonomy" id="412755"/>
    <lineage>
        <taxon>unclassified sequences</taxon>
        <taxon>metagenomes</taxon>
        <taxon>ecological metagenomes</taxon>
    </lineage>
</organism>
<gene>
    <name evidence="1" type="ORF">S01H1_82258</name>
</gene>
<dbReference type="AlphaFoldDB" id="X0YJ76"/>
<accession>X0YJ76</accession>
<evidence type="ECO:0000313" key="1">
    <source>
        <dbReference type="EMBL" id="GAG48633.1"/>
    </source>
</evidence>
<comment type="caution">
    <text evidence="1">The sequence shown here is derived from an EMBL/GenBank/DDBJ whole genome shotgun (WGS) entry which is preliminary data.</text>
</comment>
<proteinExistence type="predicted"/>